<dbReference type="PROSITE" id="PS51782">
    <property type="entry name" value="LYSM"/>
    <property type="match status" value="1"/>
</dbReference>
<keyword evidence="1" id="KW-0732">Signal</keyword>
<gene>
    <name evidence="3" type="ORF">HFQ13_02635</name>
</gene>
<feature type="domain" description="LysM" evidence="2">
    <location>
        <begin position="35"/>
        <end position="83"/>
    </location>
</feature>
<evidence type="ECO:0000256" key="1">
    <source>
        <dbReference type="SAM" id="SignalP"/>
    </source>
</evidence>
<evidence type="ECO:0000313" key="3">
    <source>
        <dbReference type="EMBL" id="MBU2787117.1"/>
    </source>
</evidence>
<protein>
    <submittedName>
        <fullName evidence="3">LysM peptidoglycan-binding domain-containing protein</fullName>
    </submittedName>
</protein>
<dbReference type="PANTHER" id="PTHR34700">
    <property type="entry name" value="POTASSIUM BINDING PROTEIN KBP"/>
    <property type="match status" value="1"/>
</dbReference>
<keyword evidence="4" id="KW-1185">Reference proteome</keyword>
<dbReference type="Proteomes" id="UP001197378">
    <property type="component" value="Unassembled WGS sequence"/>
</dbReference>
<dbReference type="Pfam" id="PF01476">
    <property type="entry name" value="LysM"/>
    <property type="match status" value="1"/>
</dbReference>
<dbReference type="InterPro" id="IPR018392">
    <property type="entry name" value="LysM"/>
</dbReference>
<name>A0AAE3CIV0_9PROT</name>
<sequence>MRKRVVPLAIACALLGPLAPGLALAEPAAVSQQLGSYVVQPGDTLWGIAAHFLKNPWEWQKIWRANPQIRNPNLIYPGDRIVLYRMPNGEPAVEVIPLQPQLQVAAIPSYHTGIIMPFLHSPAIVANKQEYDKLPYLAAALHERPAYTAGDKVFVSGLDQAAVGTRYSIVRLGTELHRLADPKPLGYSMVNLGTAEVLRNGSEAEIRILSARREIDLGDRLVPISQSPAPHYFPSAPKRAVAAQIVAKTNNAEELTVGQVVILDQGANAELEPGNVMEIDDSARMGKNAVTGKDFPLPPEKIGSLMIFRVFPQVSYAVITSATRGIPLGANVYYPVAGPAKLQQEAQLTP</sequence>
<dbReference type="InterPro" id="IPR036779">
    <property type="entry name" value="LysM_dom_sf"/>
</dbReference>
<feature type="chain" id="PRO_5042086002" evidence="1">
    <location>
        <begin position="26"/>
        <end position="350"/>
    </location>
</feature>
<dbReference type="EMBL" id="JAAXYO010000033">
    <property type="protein sequence ID" value="MBU2787117.1"/>
    <property type="molecule type" value="Genomic_DNA"/>
</dbReference>
<dbReference type="SMART" id="SM00257">
    <property type="entry name" value="LysM"/>
    <property type="match status" value="1"/>
</dbReference>
<accession>A0AAE3CIV0</accession>
<evidence type="ECO:0000259" key="2">
    <source>
        <dbReference type="PROSITE" id="PS51782"/>
    </source>
</evidence>
<dbReference type="InterPro" id="IPR052196">
    <property type="entry name" value="Bact_Kbp"/>
</dbReference>
<feature type="signal peptide" evidence="1">
    <location>
        <begin position="1"/>
        <end position="25"/>
    </location>
</feature>
<reference evidence="3" key="1">
    <citation type="journal article" date="2021" name="ISME J.">
        <title>Genomic evolution of the class Acidithiobacillia: deep-branching Proteobacteria living in extreme acidic conditions.</title>
        <authorList>
            <person name="Moya-Beltran A."/>
            <person name="Beard S."/>
            <person name="Rojas-Villalobos C."/>
            <person name="Issotta F."/>
            <person name="Gallardo Y."/>
            <person name="Ulloa R."/>
            <person name="Giaveno A."/>
            <person name="Degli Esposti M."/>
            <person name="Johnson D.B."/>
            <person name="Quatrini R."/>
        </authorList>
    </citation>
    <scope>NUCLEOTIDE SEQUENCE</scope>
    <source>
        <strain evidence="3">VAN18-1</strain>
    </source>
</reference>
<dbReference type="PANTHER" id="PTHR34700:SF4">
    <property type="entry name" value="PHAGE-LIKE ELEMENT PBSX PROTEIN XKDP"/>
    <property type="match status" value="1"/>
</dbReference>
<organism evidence="3 4">
    <name type="scientific">Igneacidithiobacillus copahuensis</name>
    <dbReference type="NCBI Taxonomy" id="2724909"/>
    <lineage>
        <taxon>Bacteria</taxon>
        <taxon>Pseudomonadati</taxon>
        <taxon>Pseudomonadota</taxon>
        <taxon>Acidithiobacillia</taxon>
        <taxon>Acidithiobacillales</taxon>
        <taxon>Acidithiobacillaceae</taxon>
        <taxon>Igneacidithiobacillus</taxon>
    </lineage>
</organism>
<evidence type="ECO:0000313" key="4">
    <source>
        <dbReference type="Proteomes" id="UP001197378"/>
    </source>
</evidence>
<dbReference type="AlphaFoldDB" id="A0AAE3CIV0"/>
<comment type="caution">
    <text evidence="3">The sequence shown here is derived from an EMBL/GenBank/DDBJ whole genome shotgun (WGS) entry which is preliminary data.</text>
</comment>
<dbReference type="RefSeq" id="WP_215872128.1">
    <property type="nucleotide sequence ID" value="NZ_JAAXYO010000033.1"/>
</dbReference>
<dbReference type="CDD" id="cd00118">
    <property type="entry name" value="LysM"/>
    <property type="match status" value="1"/>
</dbReference>
<dbReference type="SUPFAM" id="SSF54106">
    <property type="entry name" value="LysM domain"/>
    <property type="match status" value="1"/>
</dbReference>
<dbReference type="Gene3D" id="3.10.350.10">
    <property type="entry name" value="LysM domain"/>
    <property type="match status" value="1"/>
</dbReference>
<proteinExistence type="predicted"/>